<keyword evidence="4" id="KW-0812">Transmembrane</keyword>
<dbReference type="Gene3D" id="3.30.50.10">
    <property type="entry name" value="Erythroid Transcription Factor GATA-1, subunit A"/>
    <property type="match status" value="1"/>
</dbReference>
<feature type="chain" id="PRO_5041686608" description="GATA-type domain-containing protein" evidence="17">
    <location>
        <begin position="31"/>
        <end position="944"/>
    </location>
</feature>
<evidence type="ECO:0000256" key="1">
    <source>
        <dbReference type="ARBA" id="ARBA00004167"/>
    </source>
</evidence>
<keyword evidence="17" id="KW-0732">Signal</keyword>
<dbReference type="InterPro" id="IPR013088">
    <property type="entry name" value="Znf_NHR/GATA"/>
</dbReference>
<evidence type="ECO:0000256" key="3">
    <source>
        <dbReference type="ARBA" id="ARBA00022679"/>
    </source>
</evidence>
<dbReference type="Gramene" id="rna-AYBTSS11_LOCUS31506">
    <property type="protein sequence ID" value="CAJ1979292.1"/>
    <property type="gene ID" value="gene-AYBTSS11_LOCUS31506"/>
</dbReference>
<keyword evidence="14" id="KW-0539">Nucleus</keyword>
<dbReference type="Gene3D" id="3.40.50.300">
    <property type="entry name" value="P-loop containing nucleotide triphosphate hydrolases"/>
    <property type="match status" value="1"/>
</dbReference>
<keyword evidence="5 15" id="KW-0863">Zinc-finger</keyword>
<dbReference type="SMART" id="SM00401">
    <property type="entry name" value="ZnF_GATA"/>
    <property type="match status" value="1"/>
</dbReference>
<evidence type="ECO:0000256" key="13">
    <source>
        <dbReference type="ARBA" id="ARBA00023180"/>
    </source>
</evidence>
<dbReference type="EMBL" id="OY731408">
    <property type="protein sequence ID" value="CAJ1979292.1"/>
    <property type="molecule type" value="Genomic_DNA"/>
</dbReference>
<evidence type="ECO:0000256" key="7">
    <source>
        <dbReference type="ARBA" id="ARBA00022989"/>
    </source>
</evidence>
<evidence type="ECO:0000256" key="11">
    <source>
        <dbReference type="ARBA" id="ARBA00023159"/>
    </source>
</evidence>
<keyword evidence="7" id="KW-1133">Transmembrane helix</keyword>
<feature type="signal peptide" evidence="17">
    <location>
        <begin position="1"/>
        <end position="30"/>
    </location>
</feature>
<keyword evidence="9" id="KW-0238">DNA-binding</keyword>
<dbReference type="GO" id="GO:0006355">
    <property type="term" value="P:regulation of DNA-templated transcription"/>
    <property type="evidence" value="ECO:0007669"/>
    <property type="project" value="InterPro"/>
</dbReference>
<evidence type="ECO:0000256" key="15">
    <source>
        <dbReference type="PROSITE-ProRule" id="PRU00094"/>
    </source>
</evidence>
<evidence type="ECO:0000256" key="9">
    <source>
        <dbReference type="ARBA" id="ARBA00023125"/>
    </source>
</evidence>
<dbReference type="GO" id="GO:0043565">
    <property type="term" value="F:sequence-specific DNA binding"/>
    <property type="evidence" value="ECO:0007669"/>
    <property type="project" value="InterPro"/>
</dbReference>
<evidence type="ECO:0000256" key="10">
    <source>
        <dbReference type="ARBA" id="ARBA00023136"/>
    </source>
</evidence>
<evidence type="ECO:0000313" key="19">
    <source>
        <dbReference type="EMBL" id="CAJ1979292.1"/>
    </source>
</evidence>
<keyword evidence="20" id="KW-1185">Reference proteome</keyword>
<keyword evidence="3" id="KW-0808">Transferase</keyword>
<feature type="compositionally biased region" description="Basic and acidic residues" evidence="16">
    <location>
        <begin position="338"/>
        <end position="354"/>
    </location>
</feature>
<dbReference type="SUPFAM" id="SSF52540">
    <property type="entry name" value="P-loop containing nucleoside triphosphate hydrolases"/>
    <property type="match status" value="1"/>
</dbReference>
<organism evidence="19 20">
    <name type="scientific">Sphenostylis stenocarpa</name>
    <dbReference type="NCBI Taxonomy" id="92480"/>
    <lineage>
        <taxon>Eukaryota</taxon>
        <taxon>Viridiplantae</taxon>
        <taxon>Streptophyta</taxon>
        <taxon>Embryophyta</taxon>
        <taxon>Tracheophyta</taxon>
        <taxon>Spermatophyta</taxon>
        <taxon>Magnoliopsida</taxon>
        <taxon>eudicotyledons</taxon>
        <taxon>Gunneridae</taxon>
        <taxon>Pentapetalae</taxon>
        <taxon>rosids</taxon>
        <taxon>fabids</taxon>
        <taxon>Fabales</taxon>
        <taxon>Fabaceae</taxon>
        <taxon>Papilionoideae</taxon>
        <taxon>50 kb inversion clade</taxon>
        <taxon>NPAAA clade</taxon>
        <taxon>indigoferoid/millettioid clade</taxon>
        <taxon>Phaseoleae</taxon>
        <taxon>Sphenostylis</taxon>
    </lineage>
</organism>
<comment type="subcellular location">
    <subcellularLocation>
        <location evidence="1">Membrane</location>
        <topology evidence="1">Single-pass membrane protein</topology>
    </subcellularLocation>
</comment>
<dbReference type="FunFam" id="3.30.50.10:FF:000018">
    <property type="entry name" value="GATA transcription factor"/>
    <property type="match status" value="1"/>
</dbReference>
<dbReference type="PROSITE" id="PS50114">
    <property type="entry name" value="GATA_ZN_FINGER_2"/>
    <property type="match status" value="1"/>
</dbReference>
<keyword evidence="10" id="KW-0472">Membrane</keyword>
<feature type="domain" description="GATA-type" evidence="18">
    <location>
        <begin position="815"/>
        <end position="851"/>
    </location>
</feature>
<evidence type="ECO:0000256" key="2">
    <source>
        <dbReference type="ARBA" id="ARBA00005694"/>
    </source>
</evidence>
<dbReference type="CDD" id="cd00202">
    <property type="entry name" value="ZnF_GATA"/>
    <property type="match status" value="1"/>
</dbReference>
<dbReference type="PANTHER" id="PTHR12812">
    <property type="entry name" value="HEPARAN SULFATE 6-O-SULFOTRANSFERASE 3"/>
    <property type="match status" value="1"/>
</dbReference>
<keyword evidence="12" id="KW-0804">Transcription</keyword>
<evidence type="ECO:0000256" key="12">
    <source>
        <dbReference type="ARBA" id="ARBA00023163"/>
    </source>
</evidence>
<keyword evidence="5 15" id="KW-0479">Metal-binding</keyword>
<dbReference type="InterPro" id="IPR000679">
    <property type="entry name" value="Znf_GATA"/>
</dbReference>
<accession>A0AA87B9X1</accession>
<evidence type="ECO:0000259" key="18">
    <source>
        <dbReference type="PROSITE" id="PS50114"/>
    </source>
</evidence>
<dbReference type="SUPFAM" id="SSF57716">
    <property type="entry name" value="Glucocorticoid receptor-like (DNA-binding domain)"/>
    <property type="match status" value="1"/>
</dbReference>
<dbReference type="InterPro" id="IPR010635">
    <property type="entry name" value="Heparan_SO4-6-sulfoTrfase"/>
</dbReference>
<feature type="region of interest" description="Disordered" evidence="16">
    <location>
        <begin position="925"/>
        <end position="944"/>
    </location>
</feature>
<comment type="similarity">
    <text evidence="2">Belongs to the type IV zinc-finger family. Class A subfamily.</text>
</comment>
<evidence type="ECO:0000256" key="5">
    <source>
        <dbReference type="ARBA" id="ARBA00022771"/>
    </source>
</evidence>
<evidence type="ECO:0000256" key="16">
    <source>
        <dbReference type="SAM" id="MobiDB-lite"/>
    </source>
</evidence>
<proteinExistence type="inferred from homology"/>
<dbReference type="PANTHER" id="PTHR12812:SF0">
    <property type="entry name" value="HEPARAN-SULFATE 6-O-SULFOTRANSFERASE"/>
    <property type="match status" value="1"/>
</dbReference>
<evidence type="ECO:0000256" key="4">
    <source>
        <dbReference type="ARBA" id="ARBA00022692"/>
    </source>
</evidence>
<keyword evidence="13" id="KW-0325">Glycoprotein</keyword>
<evidence type="ECO:0000256" key="14">
    <source>
        <dbReference type="ARBA" id="ARBA00023242"/>
    </source>
</evidence>
<keyword evidence="8" id="KW-0805">Transcription regulation</keyword>
<evidence type="ECO:0000256" key="6">
    <source>
        <dbReference type="ARBA" id="ARBA00022833"/>
    </source>
</evidence>
<feature type="region of interest" description="Disordered" evidence="16">
    <location>
        <begin position="328"/>
        <end position="373"/>
    </location>
</feature>
<sequence>MSSVGISCMDPTLKLCAFFLILLGLGNNHSSFLVNSSLAENDFGQCERVVKRWTRSSLDEEMTKEDKHTLRDLLFFLHVPRTGGRTYFHCFLKKLYPSYLECPRSYDKLRFDPSKPKCRLLVTHDDYSITSKLPRERTSVVTILRDPVDRVFSTYEFSIEVAARFLVHPNLTSATNMALRLSSKTKGVSTLDIWPWKYLVPWMRKDLFARRDARYSGGQNIIQNNDSYDMEDFAMPLQEYINDPVAVDVVHNGATFQVAGLTNNSYIAEAHEVRHCVQKYKTLGKYVLQVAKKRLDDMLYVGLTEEHRESATMFANVVGTQVISQLNAPNSSLETSDNTERISDSDPDSSDHENSTLNRGESGVNSSEGGEATESNMTVGELMDAYELCIANLRKAQSRRRISSLKRISPVNFTKEARLQVPEEVRREIRSLNDLDLQLYEYARSIFNKQHKTSLLINEDSWDNVNSAYGLWRVVTLAISFPIVMDGWFFSVSFGGVASMKDWLFFDKNFNGFSDDILDVMDIECLNFPLDDVETDDGVEQDWDAQFKLLEEPSLGIFPVQSSQLFAHAQNENVKLDTSFSASVSFLPSLTLRESMPLTCFPLPDFGYVKLRYEYANFEAYISTVDYCSDVVRELCQIEKKKHWQFKPKNKQVMLSEWDGELVPSSLGFFLQDSDKKSKANLVVLPKTAGPTHNKTIPIQKISLNGKDLLQFQTNSPVSVFERSGSSPSVENSNFELPVIPTKRPRSKRRPLSNISLLYSIPFILTSPAFQECRRTAVFKSDIETKPSMVKKQRKKDIPLLANKIEMKRSSSEESVALRKCLHCEVTETPQWREGPMGPKTLCNACGVRYRSGRLFAEYRPAASPTFVSSLHSNSHKKVLEIRNRATQHCHEMKAHAFQIIIYVNSLPSSMSMWGPHLTYGIDGNEEEEGMNMTPSLFDTPTMA</sequence>
<dbReference type="Proteomes" id="UP001189624">
    <property type="component" value="Chromosome 11"/>
</dbReference>
<dbReference type="InterPro" id="IPR027417">
    <property type="entry name" value="P-loop_NTPase"/>
</dbReference>
<keyword evidence="6" id="KW-0862">Zinc</keyword>
<keyword evidence="11" id="KW-0010">Activator</keyword>
<dbReference type="PROSITE" id="PS00344">
    <property type="entry name" value="GATA_ZN_FINGER_1"/>
    <property type="match status" value="1"/>
</dbReference>
<protein>
    <recommendedName>
        <fullName evidence="18">GATA-type domain-containing protein</fullName>
    </recommendedName>
</protein>
<dbReference type="GO" id="GO:0017095">
    <property type="term" value="F:heparan sulfate 6-sulfotransferase activity"/>
    <property type="evidence" value="ECO:0007669"/>
    <property type="project" value="TreeGrafter"/>
</dbReference>
<evidence type="ECO:0000256" key="17">
    <source>
        <dbReference type="SAM" id="SignalP"/>
    </source>
</evidence>
<feature type="compositionally biased region" description="Low complexity" evidence="16">
    <location>
        <begin position="360"/>
        <end position="370"/>
    </location>
</feature>
<name>A0AA87B9X1_9FABA</name>
<feature type="compositionally biased region" description="Polar residues" evidence="16">
    <location>
        <begin position="933"/>
        <end position="944"/>
    </location>
</feature>
<gene>
    <name evidence="19" type="ORF">AYBTSS11_LOCUS31506</name>
</gene>
<evidence type="ECO:0000256" key="8">
    <source>
        <dbReference type="ARBA" id="ARBA00023015"/>
    </source>
</evidence>
<dbReference type="Pfam" id="PF00320">
    <property type="entry name" value="GATA"/>
    <property type="match status" value="1"/>
</dbReference>
<dbReference type="GO" id="GO:0008270">
    <property type="term" value="F:zinc ion binding"/>
    <property type="evidence" value="ECO:0007669"/>
    <property type="project" value="UniProtKB-KW"/>
</dbReference>
<evidence type="ECO:0000313" key="20">
    <source>
        <dbReference type="Proteomes" id="UP001189624"/>
    </source>
</evidence>
<reference evidence="19" key="1">
    <citation type="submission" date="2023-10" db="EMBL/GenBank/DDBJ databases">
        <authorList>
            <person name="Domelevo Entfellner J.-B."/>
        </authorList>
    </citation>
    <scope>NUCLEOTIDE SEQUENCE</scope>
</reference>
<dbReference type="GO" id="GO:0016020">
    <property type="term" value="C:membrane"/>
    <property type="evidence" value="ECO:0007669"/>
    <property type="project" value="UniProtKB-SubCell"/>
</dbReference>
<dbReference type="AlphaFoldDB" id="A0AA87B9X1"/>